<accession>A0A538TZV3</accession>
<dbReference type="Proteomes" id="UP000319836">
    <property type="component" value="Unassembled WGS sequence"/>
</dbReference>
<organism evidence="2 3">
    <name type="scientific">Eiseniibacteriota bacterium</name>
    <dbReference type="NCBI Taxonomy" id="2212470"/>
    <lineage>
        <taxon>Bacteria</taxon>
        <taxon>Candidatus Eiseniibacteriota</taxon>
    </lineage>
</organism>
<evidence type="ECO:0000313" key="2">
    <source>
        <dbReference type="EMBL" id="TMQ69174.1"/>
    </source>
</evidence>
<dbReference type="InterPro" id="IPR026444">
    <property type="entry name" value="Secre_tail"/>
</dbReference>
<gene>
    <name evidence="2" type="ORF">E6K80_12545</name>
</gene>
<proteinExistence type="predicted"/>
<dbReference type="Pfam" id="PF13860">
    <property type="entry name" value="FlgD_ig"/>
    <property type="match status" value="1"/>
</dbReference>
<protein>
    <submittedName>
        <fullName evidence="2">T9SS type A sorting domain-containing protein</fullName>
    </submittedName>
</protein>
<dbReference type="NCBIfam" id="TIGR04183">
    <property type="entry name" value="Por_Secre_tail"/>
    <property type="match status" value="1"/>
</dbReference>
<comment type="caution">
    <text evidence="2">The sequence shown here is derived from an EMBL/GenBank/DDBJ whole genome shotgun (WGS) entry which is preliminary data.</text>
</comment>
<dbReference type="Gene3D" id="2.60.40.4070">
    <property type="match status" value="1"/>
</dbReference>
<sequence>PPAPPPAPRPNWVVPYVSYGYTAPSQPNATEPTALVLRGLFPYDCGQVVHVASDTGSVSLTLQPGPACNDTIRTWTQSFPLGMLAQGYHVIHVTEHFISPDSNEVFQGDFGFQVWADSTTPPPAPPGPIEYPSYLIRCLSGWFTEAPATTHAPTTLVLFGWFPYRCGYTSDPSVGGRQVSLTLNPSTVCSPIDSVVTWHQTFDLGTLPAGPQTFDIALGVVDDPRTGPGTVIRHAAITIDVDDRDVSASVPNPFVTATSFVINTQKPDDVEVGIYDLNGRRVASLFKRRLEAGARAFRWDGRRDDGSRAAIGIYFSRVAFSNRVVTRKLVMLPK</sequence>
<dbReference type="EMBL" id="VBPA01000331">
    <property type="protein sequence ID" value="TMQ69174.1"/>
    <property type="molecule type" value="Genomic_DNA"/>
</dbReference>
<evidence type="ECO:0000259" key="1">
    <source>
        <dbReference type="Pfam" id="PF13860"/>
    </source>
</evidence>
<name>A0A538TZV3_UNCEI</name>
<dbReference type="AlphaFoldDB" id="A0A538TZV3"/>
<evidence type="ECO:0000313" key="3">
    <source>
        <dbReference type="Proteomes" id="UP000319836"/>
    </source>
</evidence>
<dbReference type="InterPro" id="IPR025965">
    <property type="entry name" value="FlgD/Vpr_Ig-like"/>
</dbReference>
<feature type="non-terminal residue" evidence="2">
    <location>
        <position position="1"/>
    </location>
</feature>
<feature type="domain" description="FlgD/Vpr Ig-like" evidence="1">
    <location>
        <begin position="264"/>
        <end position="319"/>
    </location>
</feature>
<reference evidence="2 3" key="1">
    <citation type="journal article" date="2019" name="Nat. Microbiol.">
        <title>Mediterranean grassland soil C-N compound turnover is dependent on rainfall and depth, and is mediated by genomically divergent microorganisms.</title>
        <authorList>
            <person name="Diamond S."/>
            <person name="Andeer P.F."/>
            <person name="Li Z."/>
            <person name="Crits-Christoph A."/>
            <person name="Burstein D."/>
            <person name="Anantharaman K."/>
            <person name="Lane K.R."/>
            <person name="Thomas B.C."/>
            <person name="Pan C."/>
            <person name="Northen T.R."/>
            <person name="Banfield J.F."/>
        </authorList>
    </citation>
    <scope>NUCLEOTIDE SEQUENCE [LARGE SCALE GENOMIC DNA]</scope>
    <source>
        <strain evidence="2">WS_10</strain>
    </source>
</reference>